<dbReference type="InterPro" id="IPR001898">
    <property type="entry name" value="SLC13A/DASS"/>
</dbReference>
<dbReference type="EMBL" id="BSNK01000001">
    <property type="protein sequence ID" value="GLQ22465.1"/>
    <property type="molecule type" value="Genomic_DNA"/>
</dbReference>
<dbReference type="NCBIfam" id="TIGR00785">
    <property type="entry name" value="dass"/>
    <property type="match status" value="1"/>
</dbReference>
<keyword evidence="3 6" id="KW-0812">Transmembrane</keyword>
<evidence type="ECO:0000256" key="4">
    <source>
        <dbReference type="ARBA" id="ARBA00022989"/>
    </source>
</evidence>
<feature type="transmembrane region" description="Helical" evidence="6">
    <location>
        <begin position="320"/>
        <end position="342"/>
    </location>
</feature>
<comment type="caution">
    <text evidence="7">The sequence shown here is derived from an EMBL/GenBank/DDBJ whole genome shotgun (WGS) entry which is preliminary data.</text>
</comment>
<feature type="transmembrane region" description="Helical" evidence="6">
    <location>
        <begin position="362"/>
        <end position="382"/>
    </location>
</feature>
<dbReference type="PANTHER" id="PTHR10283:SF82">
    <property type="entry name" value="SOLUTE CARRIER FAMILY 13 MEMBER 2"/>
    <property type="match status" value="1"/>
</dbReference>
<proteinExistence type="predicted"/>
<reference evidence="7" key="1">
    <citation type="journal article" date="2014" name="Int. J. Syst. Evol. Microbiol.">
        <title>Complete genome of a new Firmicutes species belonging to the dominant human colonic microbiota ('Ruminococcus bicirculans') reveals two chromosomes and a selective capacity to utilize plant glucans.</title>
        <authorList>
            <consortium name="NISC Comparative Sequencing Program"/>
            <person name="Wegmann U."/>
            <person name="Louis P."/>
            <person name="Goesmann A."/>
            <person name="Henrissat B."/>
            <person name="Duncan S.H."/>
            <person name="Flint H.J."/>
        </authorList>
    </citation>
    <scope>NUCLEOTIDE SEQUENCE</scope>
    <source>
        <strain evidence="7">NBRC 108219</strain>
    </source>
</reference>
<accession>A0ABQ5V5V4</accession>
<keyword evidence="2" id="KW-0813">Transport</keyword>
<sequence length="428" mass="45401">MAVTAFLPLVLFPLFGINTMSVTASSYSHPIIYLFLGGFVIALAIERSGLHVRAALKVFRMAGLNGKSLVAGFMAAAALISMWISNTSTTLMLLPIAASVTLVIRDTMSDSLSKTEISNFETSMLLGLAYAATLGGMATLVGTPPNTFMVGFMADSYQMDIDFLRWMIVGVPLALIMLPLTWLVLTRFLYPVNFRATQQARSHIDHLYTGLGTMSVAERRTLYLFIALVLGWVLRKQIVAVTGLTGLTDSGVAMAAAVAAFIIPSGKTGEGLITWEDMKRLPWGVLILFGGGLALAGGMTATGLTLWLGKQLAPLGEINIAVLVVCSALLVIFLTELTSNLATTATILPVMAAIAVETGQDPLVFVIPVTLAASCAFMLPVATPPNAIVFSSGRVSIPRMMRAGFVLNIIGVIVLSLVALKLVPLVFG</sequence>
<evidence type="ECO:0000313" key="8">
    <source>
        <dbReference type="Proteomes" id="UP001161391"/>
    </source>
</evidence>
<evidence type="ECO:0000256" key="2">
    <source>
        <dbReference type="ARBA" id="ARBA00022448"/>
    </source>
</evidence>
<reference evidence="7" key="2">
    <citation type="submission" date="2023-01" db="EMBL/GenBank/DDBJ databases">
        <title>Draft genome sequence of Algimonas ampicilliniresistens strain NBRC 108219.</title>
        <authorList>
            <person name="Sun Q."/>
            <person name="Mori K."/>
        </authorList>
    </citation>
    <scope>NUCLEOTIDE SEQUENCE</scope>
    <source>
        <strain evidence="7">NBRC 108219</strain>
    </source>
</reference>
<keyword evidence="4 6" id="KW-1133">Transmembrane helix</keyword>
<feature type="transmembrane region" description="Helical" evidence="6">
    <location>
        <begin position="403"/>
        <end position="427"/>
    </location>
</feature>
<evidence type="ECO:0000256" key="3">
    <source>
        <dbReference type="ARBA" id="ARBA00022692"/>
    </source>
</evidence>
<dbReference type="Pfam" id="PF00939">
    <property type="entry name" value="Na_sulph_symp"/>
    <property type="match status" value="1"/>
</dbReference>
<organism evidence="7 8">
    <name type="scientific">Algimonas ampicilliniresistens</name>
    <dbReference type="NCBI Taxonomy" id="1298735"/>
    <lineage>
        <taxon>Bacteria</taxon>
        <taxon>Pseudomonadati</taxon>
        <taxon>Pseudomonadota</taxon>
        <taxon>Alphaproteobacteria</taxon>
        <taxon>Maricaulales</taxon>
        <taxon>Robiginitomaculaceae</taxon>
        <taxon>Algimonas</taxon>
    </lineage>
</organism>
<feature type="transmembrane region" description="Helical" evidence="6">
    <location>
        <begin position="283"/>
        <end position="308"/>
    </location>
</feature>
<evidence type="ECO:0000256" key="6">
    <source>
        <dbReference type="SAM" id="Phobius"/>
    </source>
</evidence>
<feature type="transmembrane region" description="Helical" evidence="6">
    <location>
        <begin position="120"/>
        <end position="143"/>
    </location>
</feature>
<comment type="subcellular location">
    <subcellularLocation>
        <location evidence="1">Membrane</location>
        <topology evidence="1">Multi-pass membrane protein</topology>
    </subcellularLocation>
</comment>
<feature type="transmembrane region" description="Helical" evidence="6">
    <location>
        <begin position="66"/>
        <end position="84"/>
    </location>
</feature>
<dbReference type="Proteomes" id="UP001161391">
    <property type="component" value="Unassembled WGS sequence"/>
</dbReference>
<evidence type="ECO:0000256" key="1">
    <source>
        <dbReference type="ARBA" id="ARBA00004141"/>
    </source>
</evidence>
<keyword evidence="8" id="KW-1185">Reference proteome</keyword>
<feature type="transmembrane region" description="Helical" evidence="6">
    <location>
        <begin position="26"/>
        <end position="45"/>
    </location>
</feature>
<evidence type="ECO:0000256" key="5">
    <source>
        <dbReference type="ARBA" id="ARBA00023136"/>
    </source>
</evidence>
<dbReference type="InterPro" id="IPR031312">
    <property type="entry name" value="Na/sul_symport_CS"/>
</dbReference>
<dbReference type="PROSITE" id="PS01271">
    <property type="entry name" value="NA_SULFATE"/>
    <property type="match status" value="1"/>
</dbReference>
<gene>
    <name evidence="7" type="ORF">GCM10007853_03390</name>
</gene>
<protein>
    <submittedName>
        <fullName evidence="7">SLC13 family permease</fullName>
    </submittedName>
</protein>
<feature type="transmembrane region" description="Helical" evidence="6">
    <location>
        <begin position="163"/>
        <end position="185"/>
    </location>
</feature>
<feature type="transmembrane region" description="Helical" evidence="6">
    <location>
        <begin position="238"/>
        <end position="263"/>
    </location>
</feature>
<keyword evidence="5 6" id="KW-0472">Membrane</keyword>
<dbReference type="PANTHER" id="PTHR10283">
    <property type="entry name" value="SOLUTE CARRIER FAMILY 13 MEMBER"/>
    <property type="match status" value="1"/>
</dbReference>
<name>A0ABQ5V5V4_9PROT</name>
<evidence type="ECO:0000313" key="7">
    <source>
        <dbReference type="EMBL" id="GLQ22465.1"/>
    </source>
</evidence>